<dbReference type="AlphaFoldDB" id="A0A2W5ERA7"/>
<accession>A0A2W5ERA7</accession>
<dbReference type="SUPFAM" id="SSF56784">
    <property type="entry name" value="HAD-like"/>
    <property type="match status" value="1"/>
</dbReference>
<protein>
    <submittedName>
        <fullName evidence="1">HAD family hydrolase</fullName>
    </submittedName>
</protein>
<dbReference type="EMBL" id="QFOL01000381">
    <property type="protein sequence ID" value="PZP44107.1"/>
    <property type="molecule type" value="Genomic_DNA"/>
</dbReference>
<organism evidence="1 2">
    <name type="scientific">Agrobacterium fabrum</name>
    <dbReference type="NCBI Taxonomy" id="1176649"/>
    <lineage>
        <taxon>Bacteria</taxon>
        <taxon>Pseudomonadati</taxon>
        <taxon>Pseudomonadota</taxon>
        <taxon>Alphaproteobacteria</taxon>
        <taxon>Hyphomicrobiales</taxon>
        <taxon>Rhizobiaceae</taxon>
        <taxon>Rhizobium/Agrobacterium group</taxon>
        <taxon>Agrobacterium</taxon>
        <taxon>Agrobacterium tumefaciens complex</taxon>
    </lineage>
</organism>
<dbReference type="Gene3D" id="1.10.150.240">
    <property type="entry name" value="Putative phosphatase, domain 2"/>
    <property type="match status" value="1"/>
</dbReference>
<reference evidence="1 2" key="1">
    <citation type="submission" date="2017-08" db="EMBL/GenBank/DDBJ databases">
        <title>Infants hospitalized years apart are colonized by the same room-sourced microbial strains.</title>
        <authorList>
            <person name="Brooks B."/>
            <person name="Olm M.R."/>
            <person name="Firek B.A."/>
            <person name="Baker R."/>
            <person name="Thomas B.C."/>
            <person name="Morowitz M.J."/>
            <person name="Banfield J.F."/>
        </authorList>
    </citation>
    <scope>NUCLEOTIDE SEQUENCE [LARGE SCALE GENOMIC DNA]</scope>
    <source>
        <strain evidence="1">S2_009_000_R2_73</strain>
    </source>
</reference>
<dbReference type="Proteomes" id="UP000249769">
    <property type="component" value="Unassembled WGS sequence"/>
</dbReference>
<comment type="caution">
    <text evidence="1">The sequence shown here is derived from an EMBL/GenBank/DDBJ whole genome shotgun (WGS) entry which is preliminary data.</text>
</comment>
<name>A0A2W5ERA7_9HYPH</name>
<proteinExistence type="predicted"/>
<dbReference type="GO" id="GO:0016787">
    <property type="term" value="F:hydrolase activity"/>
    <property type="evidence" value="ECO:0007669"/>
    <property type="project" value="UniProtKB-KW"/>
</dbReference>
<evidence type="ECO:0000313" key="2">
    <source>
        <dbReference type="Proteomes" id="UP000249769"/>
    </source>
</evidence>
<dbReference type="InterPro" id="IPR023198">
    <property type="entry name" value="PGP-like_dom2"/>
</dbReference>
<evidence type="ECO:0000313" key="1">
    <source>
        <dbReference type="EMBL" id="PZP44107.1"/>
    </source>
</evidence>
<gene>
    <name evidence="1" type="ORF">DI595_20415</name>
</gene>
<sequence length="56" mass="6195">MSGFDLIIFDCDGVLVDSEIIAAQVESRLLTEAGYPISVEEMGERFAGMTWKNILL</sequence>
<keyword evidence="1" id="KW-0378">Hydrolase</keyword>
<feature type="non-terminal residue" evidence="1">
    <location>
        <position position="56"/>
    </location>
</feature>
<dbReference type="InterPro" id="IPR036412">
    <property type="entry name" value="HAD-like_sf"/>
</dbReference>